<dbReference type="InterPro" id="IPR050572">
    <property type="entry name" value="Fe-S_Ferredoxin"/>
</dbReference>
<keyword evidence="3" id="KW-0408">Iron</keyword>
<dbReference type="Gene3D" id="3.30.70.20">
    <property type="match status" value="1"/>
</dbReference>
<evidence type="ECO:0000256" key="1">
    <source>
        <dbReference type="ARBA" id="ARBA00022485"/>
    </source>
</evidence>
<dbReference type="Proteomes" id="UP000319130">
    <property type="component" value="Unassembled WGS sequence"/>
</dbReference>
<dbReference type="PANTHER" id="PTHR43687:SF4">
    <property type="entry name" value="BLR5484 PROTEIN"/>
    <property type="match status" value="1"/>
</dbReference>
<dbReference type="Pfam" id="PF13187">
    <property type="entry name" value="Fer4_9"/>
    <property type="match status" value="1"/>
</dbReference>
<feature type="domain" description="4Fe-4S ferredoxin-type" evidence="5">
    <location>
        <begin position="7"/>
        <end position="36"/>
    </location>
</feature>
<dbReference type="InterPro" id="IPR017896">
    <property type="entry name" value="4Fe4S_Fe-S-bd"/>
</dbReference>
<evidence type="ECO:0000256" key="3">
    <source>
        <dbReference type="ARBA" id="ARBA00023004"/>
    </source>
</evidence>
<protein>
    <submittedName>
        <fullName evidence="6">4Fe-4S dicluster domain-containing protein</fullName>
    </submittedName>
</protein>
<dbReference type="InterPro" id="IPR017900">
    <property type="entry name" value="4Fe4S_Fe_S_CS"/>
</dbReference>
<comment type="caution">
    <text evidence="6">The sequence shown here is derived from an EMBL/GenBank/DDBJ whole genome shotgun (WGS) entry which is preliminary data.</text>
</comment>
<dbReference type="EMBL" id="SOIZ01000359">
    <property type="protein sequence ID" value="TET59467.1"/>
    <property type="molecule type" value="Genomic_DNA"/>
</dbReference>
<dbReference type="PANTHER" id="PTHR43687">
    <property type="entry name" value="ADENYLYLSULFATE REDUCTASE, BETA SUBUNIT"/>
    <property type="match status" value="1"/>
</dbReference>
<evidence type="ECO:0000313" key="7">
    <source>
        <dbReference type="Proteomes" id="UP000319130"/>
    </source>
</evidence>
<organism evidence="6 7">
    <name type="scientific">Aerophobetes bacterium</name>
    <dbReference type="NCBI Taxonomy" id="2030807"/>
    <lineage>
        <taxon>Bacteria</taxon>
        <taxon>Candidatus Aerophobota</taxon>
    </lineage>
</organism>
<sequence length="66" mass="7418">MHWLTFGPISIYEPWCKGCGICVEFCPKDVLILGEDGKLVVRDVHSCTECGLCEIRCPDFAIVIEE</sequence>
<name>A0A523VXG9_UNCAE</name>
<keyword evidence="4" id="KW-0411">Iron-sulfur</keyword>
<dbReference type="AlphaFoldDB" id="A0A523VXG9"/>
<evidence type="ECO:0000256" key="4">
    <source>
        <dbReference type="ARBA" id="ARBA00023014"/>
    </source>
</evidence>
<keyword evidence="2" id="KW-0479">Metal-binding</keyword>
<proteinExistence type="predicted"/>
<keyword evidence="1" id="KW-0004">4Fe-4S</keyword>
<feature type="domain" description="4Fe-4S ferredoxin-type" evidence="5">
    <location>
        <begin position="37"/>
        <end position="66"/>
    </location>
</feature>
<accession>A0A523VXG9</accession>
<dbReference type="PROSITE" id="PS51379">
    <property type="entry name" value="4FE4S_FER_2"/>
    <property type="match status" value="2"/>
</dbReference>
<evidence type="ECO:0000259" key="5">
    <source>
        <dbReference type="PROSITE" id="PS51379"/>
    </source>
</evidence>
<gene>
    <name evidence="6" type="ORF">E3J48_07795</name>
</gene>
<dbReference type="SUPFAM" id="SSF54862">
    <property type="entry name" value="4Fe-4S ferredoxins"/>
    <property type="match status" value="1"/>
</dbReference>
<dbReference type="GO" id="GO:0051539">
    <property type="term" value="F:4 iron, 4 sulfur cluster binding"/>
    <property type="evidence" value="ECO:0007669"/>
    <property type="project" value="UniProtKB-KW"/>
</dbReference>
<dbReference type="GO" id="GO:0046872">
    <property type="term" value="F:metal ion binding"/>
    <property type="evidence" value="ECO:0007669"/>
    <property type="project" value="UniProtKB-KW"/>
</dbReference>
<dbReference type="PROSITE" id="PS00198">
    <property type="entry name" value="4FE4S_FER_1"/>
    <property type="match status" value="1"/>
</dbReference>
<reference evidence="6 7" key="1">
    <citation type="submission" date="2019-03" db="EMBL/GenBank/DDBJ databases">
        <title>Metabolic potential of uncultured bacteria and archaea associated with petroleum seepage in deep-sea sediments.</title>
        <authorList>
            <person name="Dong X."/>
            <person name="Hubert C."/>
        </authorList>
    </citation>
    <scope>NUCLEOTIDE SEQUENCE [LARGE SCALE GENOMIC DNA]</scope>
    <source>
        <strain evidence="6">E29_bin52</strain>
    </source>
</reference>
<evidence type="ECO:0000256" key="2">
    <source>
        <dbReference type="ARBA" id="ARBA00022723"/>
    </source>
</evidence>
<evidence type="ECO:0000313" key="6">
    <source>
        <dbReference type="EMBL" id="TET59467.1"/>
    </source>
</evidence>